<dbReference type="Proteomes" id="UP000298805">
    <property type="component" value="Chromosome"/>
</dbReference>
<reference evidence="2" key="3">
    <citation type="submission" date="2019-06" db="EMBL/GenBank/DDBJ databases">
        <title>A comparative analysis of the Nautiliaceae.</title>
        <authorList>
            <person name="Grosche A."/>
            <person name="Smedile F."/>
            <person name="Vetriani C."/>
        </authorList>
    </citation>
    <scope>NUCLEOTIDE SEQUENCE</scope>
    <source>
        <strain evidence="2">TB6</strain>
    </source>
</reference>
<protein>
    <submittedName>
        <fullName evidence="3">Uncharacterized protein</fullName>
    </submittedName>
</protein>
<accession>A0AAJ4RE61</accession>
<evidence type="ECO:0000256" key="1">
    <source>
        <dbReference type="SAM" id="Phobius"/>
    </source>
</evidence>
<keyword evidence="1" id="KW-0812">Transmembrane</keyword>
<reference evidence="5" key="1">
    <citation type="submission" date="2018-03" db="EMBL/GenBank/DDBJ databases">
        <title>A comparative analysis of the Nautiliaceae.</title>
        <authorList>
            <person name="Grosche A."/>
            <person name="Smedile F."/>
            <person name="Vetriani C."/>
        </authorList>
    </citation>
    <scope>NUCLEOTIDE SEQUENCE [LARGE SCALE GENOMIC DNA]</scope>
    <source>
        <strain evidence="5">TB6</strain>
    </source>
</reference>
<proteinExistence type="predicted"/>
<dbReference type="AlphaFoldDB" id="A0AAJ4RE61"/>
<dbReference type="EMBL" id="CP027432">
    <property type="protein sequence ID" value="QCI28219.1"/>
    <property type="molecule type" value="Genomic_DNA"/>
</dbReference>
<reference evidence="3 4" key="2">
    <citation type="submission" date="2018-11" db="EMBL/GenBank/DDBJ databases">
        <title>Genomic Encyclopedia of Type Strains, Phase IV (KMG-IV): sequencing the most valuable type-strain genomes for metagenomic binning, comparative biology and taxonomic classification.</title>
        <authorList>
            <person name="Goeker M."/>
        </authorList>
    </citation>
    <scope>NUCLEOTIDE SEQUENCE [LARGE SCALE GENOMIC DNA]</scope>
    <source>
        <strain evidence="3 4">DSM 27783</strain>
    </source>
</reference>
<evidence type="ECO:0000313" key="2">
    <source>
        <dbReference type="EMBL" id="QCI28219.1"/>
    </source>
</evidence>
<feature type="transmembrane region" description="Helical" evidence="1">
    <location>
        <begin position="27"/>
        <end position="54"/>
    </location>
</feature>
<evidence type="ECO:0000313" key="5">
    <source>
        <dbReference type="Proteomes" id="UP000298805"/>
    </source>
</evidence>
<evidence type="ECO:0000313" key="4">
    <source>
        <dbReference type="Proteomes" id="UP000272781"/>
    </source>
</evidence>
<dbReference type="RefSeq" id="WP_123351966.1">
    <property type="nucleotide sequence ID" value="NZ_CP027432.2"/>
</dbReference>
<evidence type="ECO:0000313" key="3">
    <source>
        <dbReference type="EMBL" id="ROR41068.1"/>
    </source>
</evidence>
<feature type="transmembrane region" description="Helical" evidence="1">
    <location>
        <begin position="66"/>
        <end position="84"/>
    </location>
</feature>
<keyword evidence="1" id="KW-1133">Transmembrane helix</keyword>
<dbReference type="Proteomes" id="UP000272781">
    <property type="component" value="Unassembled WGS sequence"/>
</dbReference>
<gene>
    <name evidence="2" type="ORF">C6V80_04380</name>
    <name evidence="3" type="ORF">EDC58_0552</name>
</gene>
<name>A0AAJ4RE61_9BACT</name>
<keyword evidence="5" id="KW-1185">Reference proteome</keyword>
<dbReference type="EMBL" id="RJVK01000001">
    <property type="protein sequence ID" value="ROR41068.1"/>
    <property type="molecule type" value="Genomic_DNA"/>
</dbReference>
<organism evidence="3 4">
    <name type="scientific">Caminibacter pacificus</name>
    <dbReference type="NCBI Taxonomy" id="1424653"/>
    <lineage>
        <taxon>Bacteria</taxon>
        <taxon>Pseudomonadati</taxon>
        <taxon>Campylobacterota</taxon>
        <taxon>Epsilonproteobacteria</taxon>
        <taxon>Nautiliales</taxon>
        <taxon>Nautiliaceae</taxon>
        <taxon>Caminibacter</taxon>
    </lineage>
</organism>
<keyword evidence="1" id="KW-0472">Membrane</keyword>
<sequence length="88" mass="10061">MRFIFNVIFLSLVFSGIFYYFERKSFIEIFFANLIVVFIFLGFFKLLFVFVSGLEEKVSNIDEKTKSGLLAGILIGLGIGWIIGSDDE</sequence>
<feature type="transmembrane region" description="Helical" evidence="1">
    <location>
        <begin position="5"/>
        <end position="21"/>
    </location>
</feature>